<feature type="active site" evidence="3">
    <location>
        <position position="234"/>
    </location>
</feature>
<dbReference type="CDD" id="cd04269">
    <property type="entry name" value="ZnMc_adamalysin_II_like"/>
    <property type="match status" value="1"/>
</dbReference>
<feature type="binding site" evidence="3">
    <location>
        <position position="243"/>
    </location>
    <ligand>
        <name>Zn(2+)</name>
        <dbReference type="ChEBI" id="CHEBI:29105"/>
        <note>catalytic</note>
    </ligand>
</feature>
<dbReference type="SMART" id="SM00608">
    <property type="entry name" value="ACR"/>
    <property type="match status" value="1"/>
</dbReference>
<dbReference type="PROSITE" id="PS50026">
    <property type="entry name" value="EGF_3"/>
    <property type="match status" value="1"/>
</dbReference>
<protein>
    <submittedName>
        <fullName evidence="7">Putative ADAM isoform X1</fullName>
    </submittedName>
</protein>
<keyword evidence="4" id="KW-0812">Transmembrane</keyword>
<feature type="binding site" evidence="3">
    <location>
        <position position="233"/>
    </location>
    <ligand>
        <name>Zn(2+)</name>
        <dbReference type="ChEBI" id="CHEBI:29105"/>
        <note>catalytic</note>
    </ligand>
</feature>
<dbReference type="InterPro" id="IPR001590">
    <property type="entry name" value="Peptidase_M12B"/>
</dbReference>
<reference evidence="7 8" key="1">
    <citation type="journal article" date="2017" name="PLoS Biol.">
        <title>The sea cucumber genome provides insights into morphological evolution and visceral regeneration.</title>
        <authorList>
            <person name="Zhang X."/>
            <person name="Sun L."/>
            <person name="Yuan J."/>
            <person name="Sun Y."/>
            <person name="Gao Y."/>
            <person name="Zhang L."/>
            <person name="Li S."/>
            <person name="Dai H."/>
            <person name="Hamel J.F."/>
            <person name="Liu C."/>
            <person name="Yu Y."/>
            <person name="Liu S."/>
            <person name="Lin W."/>
            <person name="Guo K."/>
            <person name="Jin S."/>
            <person name="Xu P."/>
            <person name="Storey K.B."/>
            <person name="Huan P."/>
            <person name="Zhang T."/>
            <person name="Zhou Y."/>
            <person name="Zhang J."/>
            <person name="Lin C."/>
            <person name="Li X."/>
            <person name="Xing L."/>
            <person name="Huo D."/>
            <person name="Sun M."/>
            <person name="Wang L."/>
            <person name="Mercier A."/>
            <person name="Li F."/>
            <person name="Yang H."/>
            <person name="Xiang J."/>
        </authorList>
    </citation>
    <scope>NUCLEOTIDE SEQUENCE [LARGE SCALE GENOMIC DNA]</scope>
    <source>
        <strain evidence="7">Shaxun</strain>
        <tissue evidence="7">Muscle</tissue>
    </source>
</reference>
<dbReference type="Pfam" id="PF08516">
    <property type="entry name" value="ADAM_CR"/>
    <property type="match status" value="1"/>
</dbReference>
<comment type="caution">
    <text evidence="2">Lacks conserved residue(s) required for the propagation of feature annotation.</text>
</comment>
<dbReference type="OrthoDB" id="5951731at2759"/>
<evidence type="ECO:0000256" key="3">
    <source>
        <dbReference type="PROSITE-ProRule" id="PRU00276"/>
    </source>
</evidence>
<accession>A0A2G8K6J5</accession>
<dbReference type="Proteomes" id="UP000230750">
    <property type="component" value="Unassembled WGS sequence"/>
</dbReference>
<dbReference type="PANTHER" id="PTHR11905:SF159">
    <property type="entry name" value="ADAM METALLOPROTEASE"/>
    <property type="match status" value="1"/>
</dbReference>
<feature type="disulfide bond" evidence="2">
    <location>
        <begin position="496"/>
        <end position="505"/>
    </location>
</feature>
<evidence type="ECO:0000256" key="2">
    <source>
        <dbReference type="PROSITE-ProRule" id="PRU00076"/>
    </source>
</evidence>
<dbReference type="PANTHER" id="PTHR11905">
    <property type="entry name" value="ADAM A DISINTEGRIN AND METALLOPROTEASE DOMAIN"/>
    <property type="match status" value="1"/>
</dbReference>
<dbReference type="Gene3D" id="3.40.390.10">
    <property type="entry name" value="Collagenase (Catalytic Domain)"/>
    <property type="match status" value="1"/>
</dbReference>
<keyword evidence="2" id="KW-0245">EGF-like domain</keyword>
<keyword evidence="3" id="KW-0479">Metal-binding</keyword>
<evidence type="ECO:0000256" key="4">
    <source>
        <dbReference type="SAM" id="Phobius"/>
    </source>
</evidence>
<dbReference type="FunFam" id="3.40.390.10:FF:000002">
    <property type="entry name" value="Disintegrin and metalloproteinase domain-containing protein 22"/>
    <property type="match status" value="1"/>
</dbReference>
<feature type="domain" description="Peptidase M12B" evidence="6">
    <location>
        <begin position="97"/>
        <end position="296"/>
    </location>
</feature>
<dbReference type="SUPFAM" id="SSF55486">
    <property type="entry name" value="Metalloproteases ('zincins'), catalytic domain"/>
    <property type="match status" value="1"/>
</dbReference>
<keyword evidence="3" id="KW-0862">Zinc</keyword>
<dbReference type="InterPro" id="IPR006586">
    <property type="entry name" value="ADAM_Cys-rich"/>
</dbReference>
<dbReference type="InterPro" id="IPR000742">
    <property type="entry name" value="EGF"/>
</dbReference>
<evidence type="ECO:0000313" key="7">
    <source>
        <dbReference type="EMBL" id="PIK43630.1"/>
    </source>
</evidence>
<feature type="transmembrane region" description="Helical" evidence="4">
    <location>
        <begin position="534"/>
        <end position="556"/>
    </location>
</feature>
<dbReference type="Pfam" id="PF01421">
    <property type="entry name" value="Reprolysin"/>
    <property type="match status" value="1"/>
</dbReference>
<dbReference type="GO" id="GO:0006508">
    <property type="term" value="P:proteolysis"/>
    <property type="evidence" value="ECO:0007669"/>
    <property type="project" value="InterPro"/>
</dbReference>
<comment type="caution">
    <text evidence="7">The sequence shown here is derived from an EMBL/GenBank/DDBJ whole genome shotgun (WGS) entry which is preliminary data.</text>
</comment>
<gene>
    <name evidence="7" type="ORF">BSL78_19512</name>
</gene>
<evidence type="ECO:0000256" key="1">
    <source>
        <dbReference type="ARBA" id="ARBA00023157"/>
    </source>
</evidence>
<dbReference type="GO" id="GO:0004222">
    <property type="term" value="F:metalloendopeptidase activity"/>
    <property type="evidence" value="ECO:0007669"/>
    <property type="project" value="InterPro"/>
</dbReference>
<dbReference type="InterPro" id="IPR034027">
    <property type="entry name" value="Reprolysin_adamalysin"/>
</dbReference>
<dbReference type="AlphaFoldDB" id="A0A2G8K6J5"/>
<evidence type="ECO:0000259" key="6">
    <source>
        <dbReference type="PROSITE" id="PS50215"/>
    </source>
</evidence>
<feature type="disulfide bond" evidence="2">
    <location>
        <begin position="478"/>
        <end position="488"/>
    </location>
</feature>
<dbReference type="PROSITE" id="PS50215">
    <property type="entry name" value="ADAM_MEPRO"/>
    <property type="match status" value="1"/>
</dbReference>
<feature type="binding site" evidence="3">
    <location>
        <position position="237"/>
    </location>
    <ligand>
        <name>Zn(2+)</name>
        <dbReference type="ChEBI" id="CHEBI:29105"/>
        <note>catalytic</note>
    </ligand>
</feature>
<evidence type="ECO:0000313" key="8">
    <source>
        <dbReference type="Proteomes" id="UP000230750"/>
    </source>
</evidence>
<keyword evidence="4" id="KW-1133">Transmembrane helix</keyword>
<proteinExistence type="predicted"/>
<keyword evidence="4" id="KW-0472">Membrane</keyword>
<name>A0A2G8K6J5_STIJA</name>
<dbReference type="EMBL" id="MRZV01000837">
    <property type="protein sequence ID" value="PIK43630.1"/>
    <property type="molecule type" value="Genomic_DNA"/>
</dbReference>
<dbReference type="GO" id="GO:0046872">
    <property type="term" value="F:metal ion binding"/>
    <property type="evidence" value="ECO:0007669"/>
    <property type="project" value="UniProtKB-KW"/>
</dbReference>
<evidence type="ECO:0000259" key="5">
    <source>
        <dbReference type="PROSITE" id="PS50026"/>
    </source>
</evidence>
<dbReference type="InterPro" id="IPR024079">
    <property type="entry name" value="MetalloPept_cat_dom_sf"/>
</dbReference>
<sequence>MLPSPGSNRLVYTVSNVLSIIGDGVIFLNGESFYIEPLQESEQEHLIYRAENVLRDKPLYTFEGDVPPQYFQDGEERLQKLRESGGRQRRDVHSEMKYIELVLVADRAEFEKRQSSKSVVFERCKTIANIMDLNYQALNTRVALALVEVWSSSDEFVVSSNPSQTLGMFQNWRRKHLVDRISHDNAQFITGINFDGNTVGMAGVSTMCSLDDSCGVTQDHGDHPGDVASTICHEMGHNLGLGHDSETCKCDGPPRIGCIMTASSGSNPPTNWSSCSQEKYASNLESGLGACMFNYPKVIFDGPICQNGFIEEGEECDCGSPECPPNVYRQNGVGCTQHHTDVASCYNGRCVSYDDQCKRIWGDDAKKSHDICWKYNEQGNGFGNCGTGPNNELVKCSKKNKYCGKLYCEGGANFPILGSLASAQRAVLQGHECKAASVDQGNDVPDPGYVVTGSLCDEGMICYNYACVNFTMANIVPCKYNCHDEGICNSNNNCHCNDAWNPPFCEYPGSGGSIDSGPANKDGSGNGKPRSNGLVMIFLLVILIPLFVIGVIIAIWEKRLHHRESNESQKSVQH</sequence>
<keyword evidence="8" id="KW-1185">Reference proteome</keyword>
<keyword evidence="1 2" id="KW-1015">Disulfide bond</keyword>
<dbReference type="STRING" id="307972.A0A2G8K6J5"/>
<feature type="domain" description="EGF-like" evidence="5">
    <location>
        <begin position="474"/>
        <end position="506"/>
    </location>
</feature>
<organism evidence="7 8">
    <name type="scientific">Stichopus japonicus</name>
    <name type="common">Sea cucumber</name>
    <dbReference type="NCBI Taxonomy" id="307972"/>
    <lineage>
        <taxon>Eukaryota</taxon>
        <taxon>Metazoa</taxon>
        <taxon>Echinodermata</taxon>
        <taxon>Eleutherozoa</taxon>
        <taxon>Echinozoa</taxon>
        <taxon>Holothuroidea</taxon>
        <taxon>Aspidochirotacea</taxon>
        <taxon>Aspidochirotida</taxon>
        <taxon>Stichopodidae</taxon>
        <taxon>Apostichopus</taxon>
    </lineage>
</organism>